<proteinExistence type="predicted"/>
<keyword evidence="3" id="KW-1185">Reference proteome</keyword>
<reference evidence="2" key="1">
    <citation type="submission" date="2023-03" db="EMBL/GenBank/DDBJ databases">
        <title>Massive genome expansion in bonnet fungi (Mycena s.s.) driven by repeated elements and novel gene families across ecological guilds.</title>
        <authorList>
            <consortium name="Lawrence Berkeley National Laboratory"/>
            <person name="Harder C.B."/>
            <person name="Miyauchi S."/>
            <person name="Viragh M."/>
            <person name="Kuo A."/>
            <person name="Thoen E."/>
            <person name="Andreopoulos B."/>
            <person name="Lu D."/>
            <person name="Skrede I."/>
            <person name="Drula E."/>
            <person name="Henrissat B."/>
            <person name="Morin E."/>
            <person name="Kohler A."/>
            <person name="Barry K."/>
            <person name="LaButti K."/>
            <person name="Morin E."/>
            <person name="Salamov A."/>
            <person name="Lipzen A."/>
            <person name="Mereny Z."/>
            <person name="Hegedus B."/>
            <person name="Baldrian P."/>
            <person name="Stursova M."/>
            <person name="Weitz H."/>
            <person name="Taylor A."/>
            <person name="Grigoriev I.V."/>
            <person name="Nagy L.G."/>
            <person name="Martin F."/>
            <person name="Kauserud H."/>
        </authorList>
    </citation>
    <scope>NUCLEOTIDE SEQUENCE</scope>
    <source>
        <strain evidence="2">CBHHK200</strain>
    </source>
</reference>
<feature type="compositionally biased region" description="Low complexity" evidence="1">
    <location>
        <begin position="88"/>
        <end position="102"/>
    </location>
</feature>
<dbReference type="Proteomes" id="UP001218188">
    <property type="component" value="Unassembled WGS sequence"/>
</dbReference>
<feature type="non-terminal residue" evidence="2">
    <location>
        <position position="1"/>
    </location>
</feature>
<gene>
    <name evidence="2" type="ORF">C8F04DRAFT_950891</name>
</gene>
<protein>
    <submittedName>
        <fullName evidence="2">Uncharacterized protein</fullName>
    </submittedName>
</protein>
<evidence type="ECO:0000313" key="2">
    <source>
        <dbReference type="EMBL" id="KAJ7038729.1"/>
    </source>
</evidence>
<sequence>AFSVFTTATFNFGPITVTFPHIDFGNLAWGWCVITVLGWFNPDRGGHLILWDLKLIIRFPPGASILIPSAILRHANVKIQPGERRYSFTQTTASAPTATLTSPRRPPTGASAAPSGSCGTLAGGGEDVQDLADRLEGRARLM</sequence>
<evidence type="ECO:0000313" key="3">
    <source>
        <dbReference type="Proteomes" id="UP001218188"/>
    </source>
</evidence>
<organism evidence="2 3">
    <name type="scientific">Mycena alexandri</name>
    <dbReference type="NCBI Taxonomy" id="1745969"/>
    <lineage>
        <taxon>Eukaryota</taxon>
        <taxon>Fungi</taxon>
        <taxon>Dikarya</taxon>
        <taxon>Basidiomycota</taxon>
        <taxon>Agaricomycotina</taxon>
        <taxon>Agaricomycetes</taxon>
        <taxon>Agaricomycetidae</taxon>
        <taxon>Agaricales</taxon>
        <taxon>Marasmiineae</taxon>
        <taxon>Mycenaceae</taxon>
        <taxon>Mycena</taxon>
    </lineage>
</organism>
<evidence type="ECO:0000256" key="1">
    <source>
        <dbReference type="SAM" id="MobiDB-lite"/>
    </source>
</evidence>
<dbReference type="EMBL" id="JARJCM010000030">
    <property type="protein sequence ID" value="KAJ7038729.1"/>
    <property type="molecule type" value="Genomic_DNA"/>
</dbReference>
<dbReference type="Gene3D" id="3.60.130.30">
    <property type="match status" value="1"/>
</dbReference>
<name>A0AAD6T3P8_9AGAR</name>
<feature type="region of interest" description="Disordered" evidence="1">
    <location>
        <begin position="88"/>
        <end position="125"/>
    </location>
</feature>
<dbReference type="AlphaFoldDB" id="A0AAD6T3P8"/>
<comment type="caution">
    <text evidence="2">The sequence shown here is derived from an EMBL/GenBank/DDBJ whole genome shotgun (WGS) entry which is preliminary data.</text>
</comment>
<accession>A0AAD6T3P8</accession>